<dbReference type="OrthoDB" id="5275938at2759"/>
<reference evidence="3" key="1">
    <citation type="journal article" date="2008" name="PLoS Genet.">
        <title>Genomic islands in the pathogenic filamentous fungus Aspergillus fumigatus.</title>
        <authorList>
            <person name="Fedorova N.D."/>
            <person name="Khaldi N."/>
            <person name="Joardar V.S."/>
            <person name="Maiti R."/>
            <person name="Amedeo P."/>
            <person name="Anderson M.J."/>
            <person name="Crabtree J."/>
            <person name="Silva J.C."/>
            <person name="Badger J.H."/>
            <person name="Albarraq A."/>
            <person name="Angiuoli S."/>
            <person name="Bussey H."/>
            <person name="Bowyer P."/>
            <person name="Cotty P.J."/>
            <person name="Dyer P.S."/>
            <person name="Egan A."/>
            <person name="Galens K."/>
            <person name="Fraser-Liggett C.M."/>
            <person name="Haas B.J."/>
            <person name="Inman J.M."/>
            <person name="Kent R."/>
            <person name="Lemieux S."/>
            <person name="Malavazi I."/>
            <person name="Orvis J."/>
            <person name="Roemer T."/>
            <person name="Ronning C.M."/>
            <person name="Sundaram J.P."/>
            <person name="Sutton G."/>
            <person name="Turner G."/>
            <person name="Venter J.C."/>
            <person name="White O.R."/>
            <person name="Whitty B.R."/>
            <person name="Youngman P."/>
            <person name="Wolfe K.H."/>
            <person name="Goldman G.H."/>
            <person name="Wortman J.R."/>
            <person name="Jiang B."/>
            <person name="Denning D.W."/>
            <person name="Nierman W.C."/>
        </authorList>
    </citation>
    <scope>NUCLEOTIDE SEQUENCE [LARGE SCALE GENOMIC DNA]</scope>
    <source>
        <strain evidence="3">ATCC 1020 / DSM 3700 / CBS 544.65 / FGSC A1164 / JCM 1740 / NRRL 181 / WB 181</strain>
    </source>
</reference>
<keyword evidence="3" id="KW-1185">Reference proteome</keyword>
<evidence type="ECO:0008006" key="4">
    <source>
        <dbReference type="Google" id="ProtNLM"/>
    </source>
</evidence>
<evidence type="ECO:0000313" key="3">
    <source>
        <dbReference type="Proteomes" id="UP000006702"/>
    </source>
</evidence>
<dbReference type="OMA" id="NDYLECA"/>
<gene>
    <name evidence="2" type="ORF">NFIA_095310</name>
</gene>
<feature type="compositionally biased region" description="Basic and acidic residues" evidence="1">
    <location>
        <begin position="69"/>
        <end position="78"/>
    </location>
</feature>
<dbReference type="AlphaFoldDB" id="A1DAM1"/>
<name>A1DAM1_NEOFI</name>
<accession>A1DAM1</accession>
<protein>
    <recommendedName>
        <fullName evidence="4">BTB domain-containing protein</fullName>
    </recommendedName>
</protein>
<feature type="region of interest" description="Disordered" evidence="1">
    <location>
        <begin position="27"/>
        <end position="78"/>
    </location>
</feature>
<organism evidence="2 3">
    <name type="scientific">Neosartorya fischeri (strain ATCC 1020 / DSM 3700 / CBS 544.65 / FGSC A1164 / JCM 1740 / NRRL 181 / WB 181)</name>
    <name type="common">Aspergillus fischerianus</name>
    <dbReference type="NCBI Taxonomy" id="331117"/>
    <lineage>
        <taxon>Eukaryota</taxon>
        <taxon>Fungi</taxon>
        <taxon>Dikarya</taxon>
        <taxon>Ascomycota</taxon>
        <taxon>Pezizomycotina</taxon>
        <taxon>Eurotiomycetes</taxon>
        <taxon>Eurotiomycetidae</taxon>
        <taxon>Eurotiales</taxon>
        <taxon>Aspergillaceae</taxon>
        <taxon>Aspergillus</taxon>
        <taxon>Aspergillus subgen. Fumigati</taxon>
    </lineage>
</organism>
<feature type="compositionally biased region" description="Basic residues" evidence="1">
    <location>
        <begin position="58"/>
        <end position="67"/>
    </location>
</feature>
<dbReference type="EMBL" id="DS027694">
    <property type="protein sequence ID" value="EAW19911.1"/>
    <property type="molecule type" value="Genomic_DNA"/>
</dbReference>
<sequence length="368" mass="41787">MTKDYYELNPDGDVILIFTTADPDTANQASGSNAALHESTKAAQGTCDSVERSSTSRARTRAQKSKRQVTSEKTDTPKDGKVVRIKVSSKHLSLASPVFEKMFHGLWKETQGLRGGPIDMEMDWQNMDAMLILMNAIHGNGPDVPREVGIEMLKEISILVDYYDCHKAIHLALDLWIRPLLAQMAKEFCDEILSWIWISWVFRLNDPFRSATRCVVAQSKGPISSLGLPIYHRIVDAIEKRRDHCMKGTLEALRRLLTDLRDGRNSCSFECDSFRLGALSKQLHAHDFLGHIVECTIPSVSLDELYHFLVNIKSPAWCDIASNFDSQRHHQHQHSEHPCTLQSMIKPILNNMTYHMRGCELEDFKEVP</sequence>
<evidence type="ECO:0000256" key="1">
    <source>
        <dbReference type="SAM" id="MobiDB-lite"/>
    </source>
</evidence>
<evidence type="ECO:0000313" key="2">
    <source>
        <dbReference type="EMBL" id="EAW19911.1"/>
    </source>
</evidence>
<dbReference type="GeneID" id="4588901"/>
<proteinExistence type="predicted"/>
<dbReference type="eggNOG" id="ENOG502S8FX">
    <property type="taxonomic scope" value="Eukaryota"/>
</dbReference>
<dbReference type="KEGG" id="nfi:NFIA_095310"/>
<dbReference type="Proteomes" id="UP000006702">
    <property type="component" value="Unassembled WGS sequence"/>
</dbReference>
<dbReference type="RefSeq" id="XP_001261808.1">
    <property type="nucleotide sequence ID" value="XM_001261807.1"/>
</dbReference>
<dbReference type="HOGENOM" id="CLU_031555_3_1_1"/>
<dbReference type="VEuPathDB" id="FungiDB:NFIA_095310"/>